<dbReference type="PANTHER" id="PTHR30419">
    <property type="entry name" value="HTH-TYPE TRANSCRIPTIONAL REGULATOR YBHD"/>
    <property type="match status" value="1"/>
</dbReference>
<dbReference type="Gene3D" id="3.40.190.290">
    <property type="match status" value="1"/>
</dbReference>
<keyword evidence="4" id="KW-0804">Transcription</keyword>
<dbReference type="EMBL" id="SMBX01000003">
    <property type="protein sequence ID" value="TCV00573.1"/>
    <property type="molecule type" value="Genomic_DNA"/>
</dbReference>
<gene>
    <name evidence="6" type="ORF">EV686_103154</name>
</gene>
<dbReference type="GO" id="GO:0005829">
    <property type="term" value="C:cytosol"/>
    <property type="evidence" value="ECO:0007669"/>
    <property type="project" value="TreeGrafter"/>
</dbReference>
<dbReference type="Pfam" id="PF00126">
    <property type="entry name" value="HTH_1"/>
    <property type="match status" value="1"/>
</dbReference>
<dbReference type="GO" id="GO:0003700">
    <property type="term" value="F:DNA-binding transcription factor activity"/>
    <property type="evidence" value="ECO:0007669"/>
    <property type="project" value="InterPro"/>
</dbReference>
<evidence type="ECO:0000256" key="4">
    <source>
        <dbReference type="ARBA" id="ARBA00023163"/>
    </source>
</evidence>
<name>A0A4R3V9Y7_9BURK</name>
<dbReference type="RefSeq" id="WP_132475197.1">
    <property type="nucleotide sequence ID" value="NZ_JBEBWM010000048.1"/>
</dbReference>
<evidence type="ECO:0000256" key="2">
    <source>
        <dbReference type="ARBA" id="ARBA00023015"/>
    </source>
</evidence>
<evidence type="ECO:0000256" key="1">
    <source>
        <dbReference type="ARBA" id="ARBA00009437"/>
    </source>
</evidence>
<evidence type="ECO:0000256" key="3">
    <source>
        <dbReference type="ARBA" id="ARBA00023125"/>
    </source>
</evidence>
<evidence type="ECO:0000259" key="5">
    <source>
        <dbReference type="PROSITE" id="PS50931"/>
    </source>
</evidence>
<organism evidence="6 7">
    <name type="scientific">Paracandidimonas soli</name>
    <dbReference type="NCBI Taxonomy" id="1917182"/>
    <lineage>
        <taxon>Bacteria</taxon>
        <taxon>Pseudomonadati</taxon>
        <taxon>Pseudomonadota</taxon>
        <taxon>Betaproteobacteria</taxon>
        <taxon>Burkholderiales</taxon>
        <taxon>Alcaligenaceae</taxon>
        <taxon>Paracandidimonas</taxon>
    </lineage>
</organism>
<dbReference type="Pfam" id="PF03466">
    <property type="entry name" value="LysR_substrate"/>
    <property type="match status" value="1"/>
</dbReference>
<dbReference type="OrthoDB" id="8713720at2"/>
<comment type="caution">
    <text evidence="6">The sequence shown here is derived from an EMBL/GenBank/DDBJ whole genome shotgun (WGS) entry which is preliminary data.</text>
</comment>
<dbReference type="SUPFAM" id="SSF53850">
    <property type="entry name" value="Periplasmic binding protein-like II"/>
    <property type="match status" value="1"/>
</dbReference>
<dbReference type="InterPro" id="IPR036388">
    <property type="entry name" value="WH-like_DNA-bd_sf"/>
</dbReference>
<keyword evidence="2" id="KW-0805">Transcription regulation</keyword>
<proteinExistence type="inferred from homology"/>
<dbReference type="PRINTS" id="PR00039">
    <property type="entry name" value="HTHLYSR"/>
</dbReference>
<sequence>MEANLSTKDLRAFLALRHTCNFGQTAMQLHLTQSALSALIARLEAQVGAKLFERTTRSVTLTAAGQAFATHATEILHQANLAIQAVQDTTSLRHGKVAVAAMPSLTAGLVPKLFARFHADYPQVRLSVTETLASGAFEQVRDGKVDFALTAAHPRHEDLDYEPLTQDHFLLLCAPGHPLAESDGEITLEQSLQWPHVSMPPAASVRQYLDRALESQGIQFAPAFEVHHIATIGALVAQGLGVSALPETAIDLIAHLQLRQRPLAAPGIQRPLGLVRRKHPGLNPAAEKMRQMVLAHFQATSA</sequence>
<comment type="similarity">
    <text evidence="1">Belongs to the LysR transcriptional regulatory family.</text>
</comment>
<feature type="domain" description="HTH lysR-type" evidence="5">
    <location>
        <begin position="5"/>
        <end position="62"/>
    </location>
</feature>
<evidence type="ECO:0000313" key="6">
    <source>
        <dbReference type="EMBL" id="TCV00573.1"/>
    </source>
</evidence>
<dbReference type="SUPFAM" id="SSF46785">
    <property type="entry name" value="Winged helix' DNA-binding domain"/>
    <property type="match status" value="1"/>
</dbReference>
<keyword evidence="7" id="KW-1185">Reference proteome</keyword>
<dbReference type="CDD" id="cd08440">
    <property type="entry name" value="PBP2_LTTR_like_4"/>
    <property type="match status" value="1"/>
</dbReference>
<dbReference type="Gene3D" id="1.10.10.10">
    <property type="entry name" value="Winged helix-like DNA-binding domain superfamily/Winged helix DNA-binding domain"/>
    <property type="match status" value="1"/>
</dbReference>
<dbReference type="AlphaFoldDB" id="A0A4R3V9Y7"/>
<dbReference type="InterPro" id="IPR005119">
    <property type="entry name" value="LysR_subst-bd"/>
</dbReference>
<dbReference type="Proteomes" id="UP000294692">
    <property type="component" value="Unassembled WGS sequence"/>
</dbReference>
<keyword evidence="3 6" id="KW-0238">DNA-binding</keyword>
<accession>A0A4R3V9Y7</accession>
<protein>
    <submittedName>
        <fullName evidence="6">DNA-binding transcriptional LysR family regulator</fullName>
    </submittedName>
</protein>
<dbReference type="GO" id="GO:0003677">
    <property type="term" value="F:DNA binding"/>
    <property type="evidence" value="ECO:0007669"/>
    <property type="project" value="UniProtKB-KW"/>
</dbReference>
<reference evidence="6 7" key="1">
    <citation type="submission" date="2019-03" db="EMBL/GenBank/DDBJ databases">
        <title>Genomic Encyclopedia of Type Strains, Phase IV (KMG-IV): sequencing the most valuable type-strain genomes for metagenomic binning, comparative biology and taxonomic classification.</title>
        <authorList>
            <person name="Goeker M."/>
        </authorList>
    </citation>
    <scope>NUCLEOTIDE SEQUENCE [LARGE SCALE GENOMIC DNA]</scope>
    <source>
        <strain evidence="6 7">DSM 100048</strain>
    </source>
</reference>
<dbReference type="InterPro" id="IPR036390">
    <property type="entry name" value="WH_DNA-bd_sf"/>
</dbReference>
<evidence type="ECO:0000313" key="7">
    <source>
        <dbReference type="Proteomes" id="UP000294692"/>
    </source>
</evidence>
<dbReference type="PANTHER" id="PTHR30419:SF8">
    <property type="entry name" value="NITROGEN ASSIMILATION TRANSCRIPTIONAL ACTIVATOR-RELATED"/>
    <property type="match status" value="1"/>
</dbReference>
<dbReference type="FunFam" id="1.10.10.10:FF:000001">
    <property type="entry name" value="LysR family transcriptional regulator"/>
    <property type="match status" value="1"/>
</dbReference>
<dbReference type="InterPro" id="IPR050950">
    <property type="entry name" value="HTH-type_LysR_regulators"/>
</dbReference>
<dbReference type="PROSITE" id="PS50931">
    <property type="entry name" value="HTH_LYSR"/>
    <property type="match status" value="1"/>
</dbReference>
<dbReference type="InterPro" id="IPR000847">
    <property type="entry name" value="LysR_HTH_N"/>
</dbReference>